<name>A0ABN9P679_9MYCO</name>
<protein>
    <submittedName>
        <fullName evidence="1">Uncharacterized protein</fullName>
    </submittedName>
</protein>
<evidence type="ECO:0000313" key="1">
    <source>
        <dbReference type="EMBL" id="CAJ1585224.1"/>
    </source>
</evidence>
<reference evidence="1 2" key="1">
    <citation type="submission" date="2023-08" db="EMBL/GenBank/DDBJ databases">
        <authorList>
            <person name="Folkvardsen B D."/>
            <person name="Norman A."/>
        </authorList>
    </citation>
    <scope>NUCLEOTIDE SEQUENCE [LARGE SCALE GENOMIC DNA]</scope>
    <source>
        <strain evidence="1 2">Mu0050</strain>
    </source>
</reference>
<gene>
    <name evidence="1" type="ORF">MU0050_003596</name>
</gene>
<dbReference type="RefSeq" id="WP_316511461.1">
    <property type="nucleotide sequence ID" value="NZ_OY726395.1"/>
</dbReference>
<sequence>MRRGWQVLGAAAMLGAFLALCVPLSLRVVDRAGQPIACGTGLQPDTSVARYVDTLNAQLRAQGGAAFVASDYVGECAALIGDRRAVAGTVAGVGAAVLLTALTAPAAIGARRVRVPAAGYLPRRSSITALKSLSA</sequence>
<evidence type="ECO:0000313" key="2">
    <source>
        <dbReference type="Proteomes" id="UP001190466"/>
    </source>
</evidence>
<dbReference type="EMBL" id="OY726395">
    <property type="protein sequence ID" value="CAJ1585224.1"/>
    <property type="molecule type" value="Genomic_DNA"/>
</dbReference>
<dbReference type="Proteomes" id="UP001190466">
    <property type="component" value="Chromosome"/>
</dbReference>
<accession>A0ABN9P679</accession>
<organism evidence="1 2">
    <name type="scientific">[Mycobacterium] wendilense</name>
    <dbReference type="NCBI Taxonomy" id="3064284"/>
    <lineage>
        <taxon>Bacteria</taxon>
        <taxon>Bacillati</taxon>
        <taxon>Actinomycetota</taxon>
        <taxon>Actinomycetes</taxon>
        <taxon>Mycobacteriales</taxon>
        <taxon>Mycobacteriaceae</taxon>
        <taxon>Mycolicibacter</taxon>
    </lineage>
</organism>
<proteinExistence type="predicted"/>
<keyword evidence="2" id="KW-1185">Reference proteome</keyword>